<keyword evidence="2" id="KW-1185">Reference proteome</keyword>
<proteinExistence type="predicted"/>
<comment type="caution">
    <text evidence="1">The sequence shown here is derived from an EMBL/GenBank/DDBJ whole genome shotgun (WGS) entry which is preliminary data.</text>
</comment>
<dbReference type="EMBL" id="BAABHX010000003">
    <property type="protein sequence ID" value="GAA5092456.1"/>
    <property type="molecule type" value="Genomic_DNA"/>
</dbReference>
<sequence length="145" mass="17262">MKNLKNWKPAEVKGGKIGALAEFILYPKDVMSNYKLGYNAENFVVFAQYPKGYEAFRKDFHNEFMSLFQDYHINGDVNLEFYIDQNGIISHPRIYPEIRDHKFNVDFLRTLSRLKKTWKPSLYGSIPIKQKILYPMNFSTNFYER</sequence>
<evidence type="ECO:0000313" key="1">
    <source>
        <dbReference type="EMBL" id="GAA5092456.1"/>
    </source>
</evidence>
<dbReference type="SUPFAM" id="SSF74653">
    <property type="entry name" value="TolA/TonB C-terminal domain"/>
    <property type="match status" value="1"/>
</dbReference>
<gene>
    <name evidence="1" type="ORF">GCM10023210_21380</name>
</gene>
<evidence type="ECO:0008006" key="3">
    <source>
        <dbReference type="Google" id="ProtNLM"/>
    </source>
</evidence>
<protein>
    <recommendedName>
        <fullName evidence="3">TonB C-terminal domain-containing protein</fullName>
    </recommendedName>
</protein>
<dbReference type="Proteomes" id="UP001500353">
    <property type="component" value="Unassembled WGS sequence"/>
</dbReference>
<name>A0ABP9MAY3_9FLAO</name>
<dbReference type="RefSeq" id="WP_345203493.1">
    <property type="nucleotide sequence ID" value="NZ_BAABHX010000003.1"/>
</dbReference>
<organism evidence="1 2">
    <name type="scientific">Chryseobacterium ginsengisoli</name>
    <dbReference type="NCBI Taxonomy" id="363853"/>
    <lineage>
        <taxon>Bacteria</taxon>
        <taxon>Pseudomonadati</taxon>
        <taxon>Bacteroidota</taxon>
        <taxon>Flavobacteriia</taxon>
        <taxon>Flavobacteriales</taxon>
        <taxon>Weeksellaceae</taxon>
        <taxon>Chryseobacterium group</taxon>
        <taxon>Chryseobacterium</taxon>
    </lineage>
</organism>
<reference evidence="2" key="1">
    <citation type="journal article" date="2019" name="Int. J. Syst. Evol. Microbiol.">
        <title>The Global Catalogue of Microorganisms (GCM) 10K type strain sequencing project: providing services to taxonomists for standard genome sequencing and annotation.</title>
        <authorList>
            <consortium name="The Broad Institute Genomics Platform"/>
            <consortium name="The Broad Institute Genome Sequencing Center for Infectious Disease"/>
            <person name="Wu L."/>
            <person name="Ma J."/>
        </authorList>
    </citation>
    <scope>NUCLEOTIDE SEQUENCE [LARGE SCALE GENOMIC DNA]</scope>
    <source>
        <strain evidence="2">JCM 18019</strain>
    </source>
</reference>
<evidence type="ECO:0000313" key="2">
    <source>
        <dbReference type="Proteomes" id="UP001500353"/>
    </source>
</evidence>
<accession>A0ABP9MAY3</accession>